<evidence type="ECO:0000313" key="2">
    <source>
        <dbReference type="EMBL" id="NEX44851.1"/>
    </source>
</evidence>
<reference evidence="2 3" key="1">
    <citation type="submission" date="2020-02" db="EMBL/GenBank/DDBJ databases">
        <title>Rhodobacter algicola sp. nov., isolated from microalga culture.</title>
        <authorList>
            <person name="Park C.-Y."/>
        </authorList>
    </citation>
    <scope>NUCLEOTIDE SEQUENCE [LARGE SCALE GENOMIC DNA]</scope>
    <source>
        <strain evidence="2 3">ETT8</strain>
    </source>
</reference>
<evidence type="ECO:0000313" key="3">
    <source>
        <dbReference type="Proteomes" id="UP000481421"/>
    </source>
</evidence>
<proteinExistence type="predicted"/>
<dbReference type="RefSeq" id="WP_164608899.1">
    <property type="nucleotide sequence ID" value="NZ_JAAIKE010000001.1"/>
</dbReference>
<protein>
    <recommendedName>
        <fullName evidence="4">Adenylosuccinate lyase</fullName>
    </recommendedName>
</protein>
<evidence type="ECO:0008006" key="4">
    <source>
        <dbReference type="Google" id="ProtNLM"/>
    </source>
</evidence>
<keyword evidence="3" id="KW-1185">Reference proteome</keyword>
<sequence length="53" mass="5597">MKTTITTAVIALMLLPSMSMAQCSGMKEITASSCKEGMTWDQAKGECIPAPTT</sequence>
<organism evidence="2 3">
    <name type="scientific">Pseudotabrizicola algicola</name>
    <dbReference type="NCBI Taxonomy" id="2709381"/>
    <lineage>
        <taxon>Bacteria</taxon>
        <taxon>Pseudomonadati</taxon>
        <taxon>Pseudomonadota</taxon>
        <taxon>Alphaproteobacteria</taxon>
        <taxon>Rhodobacterales</taxon>
        <taxon>Paracoccaceae</taxon>
        <taxon>Pseudotabrizicola</taxon>
    </lineage>
</organism>
<gene>
    <name evidence="2" type="ORF">G3572_01440</name>
</gene>
<name>A0A6B3RHI6_9RHOB</name>
<dbReference type="EMBL" id="JAAIKE010000001">
    <property type="protein sequence ID" value="NEX44851.1"/>
    <property type="molecule type" value="Genomic_DNA"/>
</dbReference>
<comment type="caution">
    <text evidence="2">The sequence shown here is derived from an EMBL/GenBank/DDBJ whole genome shotgun (WGS) entry which is preliminary data.</text>
</comment>
<accession>A0A6B3RHI6</accession>
<dbReference type="Proteomes" id="UP000481421">
    <property type="component" value="Unassembled WGS sequence"/>
</dbReference>
<dbReference type="AlphaFoldDB" id="A0A6B3RHI6"/>
<keyword evidence="1" id="KW-0732">Signal</keyword>
<feature type="chain" id="PRO_5025691011" description="Adenylosuccinate lyase" evidence="1">
    <location>
        <begin position="22"/>
        <end position="53"/>
    </location>
</feature>
<evidence type="ECO:0000256" key="1">
    <source>
        <dbReference type="SAM" id="SignalP"/>
    </source>
</evidence>
<feature type="signal peptide" evidence="1">
    <location>
        <begin position="1"/>
        <end position="21"/>
    </location>
</feature>